<comment type="caution">
    <text evidence="8">The sequence shown here is derived from an EMBL/GenBank/DDBJ whole genome shotgun (WGS) entry which is preliminary data.</text>
</comment>
<dbReference type="SUPFAM" id="SSF143034">
    <property type="entry name" value="L35p-like"/>
    <property type="match status" value="1"/>
</dbReference>
<evidence type="ECO:0000256" key="4">
    <source>
        <dbReference type="ARBA" id="ARBA00071664"/>
    </source>
</evidence>
<protein>
    <recommendedName>
        <fullName evidence="4 5">Large ribosomal subunit protein bL35</fullName>
    </recommendedName>
</protein>
<dbReference type="InterPro" id="IPR037229">
    <property type="entry name" value="Ribosomal_bL35_sf"/>
</dbReference>
<dbReference type="InterPro" id="IPR001706">
    <property type="entry name" value="Ribosomal_bL35"/>
</dbReference>
<reference evidence="8" key="1">
    <citation type="submission" date="2020-07" db="EMBL/GenBank/DDBJ databases">
        <title>Genomic analysis of a strain of Sedimentibacter Hydroxybenzoicus DSM7310.</title>
        <authorList>
            <person name="Ma S."/>
        </authorList>
    </citation>
    <scope>NUCLEOTIDE SEQUENCE</scope>
    <source>
        <strain evidence="8">DSM 7310</strain>
    </source>
</reference>
<keyword evidence="9" id="KW-1185">Reference proteome</keyword>
<dbReference type="GO" id="GO:0003735">
    <property type="term" value="F:structural constituent of ribosome"/>
    <property type="evidence" value="ECO:0007669"/>
    <property type="project" value="InterPro"/>
</dbReference>
<dbReference type="AlphaFoldDB" id="A0A974BJJ6"/>
<dbReference type="FunFam" id="4.10.410.60:FF:000001">
    <property type="entry name" value="50S ribosomal protein L35"/>
    <property type="match status" value="1"/>
</dbReference>
<keyword evidence="2 5" id="KW-0689">Ribosomal protein</keyword>
<feature type="region of interest" description="Disordered" evidence="7">
    <location>
        <begin position="1"/>
        <end position="49"/>
    </location>
</feature>
<sequence length="64" mass="7149">MPKLKTNRSAAKRFKKTGSGQIKRSQAGKNHFTGKKASKSIRNLRKSTLVSSADMDRISKILPY</sequence>
<evidence type="ECO:0000313" key="9">
    <source>
        <dbReference type="Proteomes" id="UP000611629"/>
    </source>
</evidence>
<evidence type="ECO:0000256" key="6">
    <source>
        <dbReference type="RuleBase" id="RU000568"/>
    </source>
</evidence>
<name>A0A974BJJ6_SEDHY</name>
<dbReference type="PROSITE" id="PS00936">
    <property type="entry name" value="RIBOSOMAL_L35"/>
    <property type="match status" value="1"/>
</dbReference>
<dbReference type="Pfam" id="PF01632">
    <property type="entry name" value="Ribosomal_L35p"/>
    <property type="match status" value="1"/>
</dbReference>
<feature type="compositionally biased region" description="Polar residues" evidence="7">
    <location>
        <begin position="18"/>
        <end position="28"/>
    </location>
</feature>
<evidence type="ECO:0000256" key="7">
    <source>
        <dbReference type="SAM" id="MobiDB-lite"/>
    </source>
</evidence>
<dbReference type="PANTHER" id="PTHR33343:SF1">
    <property type="entry name" value="LARGE RIBOSOMAL SUBUNIT PROTEIN BL35M"/>
    <property type="match status" value="1"/>
</dbReference>
<dbReference type="InterPro" id="IPR021137">
    <property type="entry name" value="Ribosomal_bL35-like"/>
</dbReference>
<dbReference type="NCBIfam" id="TIGR00001">
    <property type="entry name" value="rpmI_bact"/>
    <property type="match status" value="1"/>
</dbReference>
<dbReference type="GO" id="GO:0006412">
    <property type="term" value="P:translation"/>
    <property type="evidence" value="ECO:0007669"/>
    <property type="project" value="UniProtKB-UniRule"/>
</dbReference>
<gene>
    <name evidence="5 8" type="primary">rpmI</name>
    <name evidence="8" type="ORF">HZF24_07260</name>
</gene>
<accession>A0A974BJJ6</accession>
<dbReference type="Proteomes" id="UP000611629">
    <property type="component" value="Unassembled WGS sequence"/>
</dbReference>
<dbReference type="EMBL" id="JACBNQ010000005">
    <property type="protein sequence ID" value="NYB73937.1"/>
    <property type="molecule type" value="Genomic_DNA"/>
</dbReference>
<evidence type="ECO:0000256" key="1">
    <source>
        <dbReference type="ARBA" id="ARBA00006598"/>
    </source>
</evidence>
<evidence type="ECO:0000313" key="8">
    <source>
        <dbReference type="EMBL" id="NYB73937.1"/>
    </source>
</evidence>
<dbReference type="Gene3D" id="4.10.410.60">
    <property type="match status" value="1"/>
</dbReference>
<evidence type="ECO:0000256" key="3">
    <source>
        <dbReference type="ARBA" id="ARBA00023274"/>
    </source>
</evidence>
<dbReference type="PRINTS" id="PR00064">
    <property type="entry name" value="RIBOSOMALL35"/>
</dbReference>
<dbReference type="GO" id="GO:0022625">
    <property type="term" value="C:cytosolic large ribosomal subunit"/>
    <property type="evidence" value="ECO:0007669"/>
    <property type="project" value="TreeGrafter"/>
</dbReference>
<keyword evidence="3 5" id="KW-0687">Ribonucleoprotein</keyword>
<dbReference type="InterPro" id="IPR018265">
    <property type="entry name" value="Ribosomal_bL35_CS"/>
</dbReference>
<dbReference type="RefSeq" id="WP_179237628.1">
    <property type="nucleotide sequence ID" value="NZ_JACBNQ010000005.1"/>
</dbReference>
<evidence type="ECO:0000256" key="5">
    <source>
        <dbReference type="HAMAP-Rule" id="MF_00514"/>
    </source>
</evidence>
<evidence type="ECO:0000256" key="2">
    <source>
        <dbReference type="ARBA" id="ARBA00022980"/>
    </source>
</evidence>
<feature type="compositionally biased region" description="Basic residues" evidence="7">
    <location>
        <begin position="32"/>
        <end position="45"/>
    </location>
</feature>
<dbReference type="PANTHER" id="PTHR33343">
    <property type="entry name" value="54S RIBOSOMAL PROTEIN BL35M"/>
    <property type="match status" value="1"/>
</dbReference>
<organism evidence="8 9">
    <name type="scientific">Sedimentibacter hydroxybenzoicus DSM 7310</name>
    <dbReference type="NCBI Taxonomy" id="1123245"/>
    <lineage>
        <taxon>Bacteria</taxon>
        <taxon>Bacillati</taxon>
        <taxon>Bacillota</taxon>
        <taxon>Tissierellia</taxon>
        <taxon>Sedimentibacter</taxon>
    </lineage>
</organism>
<comment type="similarity">
    <text evidence="1 5 6">Belongs to the bacterial ribosomal protein bL35 family.</text>
</comment>
<proteinExistence type="inferred from homology"/>
<dbReference type="HAMAP" id="MF_00514">
    <property type="entry name" value="Ribosomal_bL35"/>
    <property type="match status" value="1"/>
</dbReference>